<evidence type="ECO:0000313" key="7">
    <source>
        <dbReference type="EMBL" id="SEM90776.1"/>
    </source>
</evidence>
<dbReference type="InterPro" id="IPR052964">
    <property type="entry name" value="Sporulation_signal_mat"/>
</dbReference>
<dbReference type="GO" id="GO:0012505">
    <property type="term" value="C:endomembrane system"/>
    <property type="evidence" value="ECO:0007669"/>
    <property type="project" value="UniProtKB-SubCell"/>
</dbReference>
<evidence type="ECO:0000256" key="3">
    <source>
        <dbReference type="ARBA" id="ARBA00022989"/>
    </source>
</evidence>
<evidence type="ECO:0000313" key="8">
    <source>
        <dbReference type="Proteomes" id="UP000199695"/>
    </source>
</evidence>
<protein>
    <submittedName>
        <fullName evidence="7">Vitamin K-dependent gamma-carboxylase</fullName>
    </submittedName>
</protein>
<feature type="transmembrane region" description="Helical" evidence="5">
    <location>
        <begin position="255"/>
        <end position="281"/>
    </location>
</feature>
<dbReference type="PANTHER" id="PTHR39535:SF2">
    <property type="entry name" value="HTTM DOMAIN-CONTAINING PROTEIN"/>
    <property type="match status" value="1"/>
</dbReference>
<dbReference type="Proteomes" id="UP000199695">
    <property type="component" value="Unassembled WGS sequence"/>
</dbReference>
<feature type="transmembrane region" description="Helical" evidence="5">
    <location>
        <begin position="98"/>
        <end position="114"/>
    </location>
</feature>
<name>A0A1H8C6W0_9BACL</name>
<feature type="domain" description="HTTM-like" evidence="6">
    <location>
        <begin position="10"/>
        <end position="292"/>
    </location>
</feature>
<dbReference type="EMBL" id="FOCQ01000003">
    <property type="protein sequence ID" value="SEM90776.1"/>
    <property type="molecule type" value="Genomic_DNA"/>
</dbReference>
<organism evidence="7 8">
    <name type="scientific">Lihuaxuella thermophila</name>
    <dbReference type="NCBI Taxonomy" id="1173111"/>
    <lineage>
        <taxon>Bacteria</taxon>
        <taxon>Bacillati</taxon>
        <taxon>Bacillota</taxon>
        <taxon>Bacilli</taxon>
        <taxon>Bacillales</taxon>
        <taxon>Thermoactinomycetaceae</taxon>
        <taxon>Lihuaxuella</taxon>
    </lineage>
</organism>
<evidence type="ECO:0000256" key="5">
    <source>
        <dbReference type="SAM" id="Phobius"/>
    </source>
</evidence>
<dbReference type="InterPro" id="IPR011020">
    <property type="entry name" value="HTTM-like"/>
</dbReference>
<dbReference type="SMART" id="SM00752">
    <property type="entry name" value="HTTM"/>
    <property type="match status" value="1"/>
</dbReference>
<feature type="transmembrane region" description="Helical" evidence="5">
    <location>
        <begin position="165"/>
        <end position="188"/>
    </location>
</feature>
<feature type="transmembrane region" description="Helical" evidence="5">
    <location>
        <begin position="73"/>
        <end position="91"/>
    </location>
</feature>
<dbReference type="RefSeq" id="WP_089965644.1">
    <property type="nucleotide sequence ID" value="NZ_FOCQ01000003.1"/>
</dbReference>
<dbReference type="PANTHER" id="PTHR39535">
    <property type="entry name" value="SPORULATION-DELAYING PROTEIN SDPB"/>
    <property type="match status" value="1"/>
</dbReference>
<dbReference type="AlphaFoldDB" id="A0A1H8C6W0"/>
<keyword evidence="2 5" id="KW-0812">Transmembrane</keyword>
<evidence type="ECO:0000256" key="4">
    <source>
        <dbReference type="ARBA" id="ARBA00023136"/>
    </source>
</evidence>
<dbReference type="STRING" id="1173111.SAMN05444955_103109"/>
<feature type="transmembrane region" description="Helical" evidence="5">
    <location>
        <begin position="14"/>
        <end position="34"/>
    </location>
</feature>
<feature type="transmembrane region" description="Helical" evidence="5">
    <location>
        <begin position="126"/>
        <end position="144"/>
    </location>
</feature>
<evidence type="ECO:0000259" key="6">
    <source>
        <dbReference type="SMART" id="SM00752"/>
    </source>
</evidence>
<keyword evidence="8" id="KW-1185">Reference proteome</keyword>
<evidence type="ECO:0000256" key="1">
    <source>
        <dbReference type="ARBA" id="ARBA00004127"/>
    </source>
</evidence>
<feature type="transmembrane region" description="Helical" evidence="5">
    <location>
        <begin position="227"/>
        <end position="248"/>
    </location>
</feature>
<sequence>MSDKFLSLLTRKHGLIGLSMTRIFFGIAFLYQLVPNWSQRYLLWGPAGLVPYGEYKKYAADQGLVTLFDLSSSPWLVDVMFLGGVVVALAYTLGYRTWLTGCLLAVFVWSFYYRNVYIVHGGDTVLRLQLTYLLFAHVGAHFSLDALRRKKKGDSGNRDRLWHDLAAAVHNFAWLAAVIQLAFIYFAAGTYKIQGSMWRDGTALYYASRVQDFYTPGLGEWLWQHDVVVVLLTHLTVLYQVAFPFLLLNRYTKYLALLTAFLFHAGIAVFMGLIDFSWIMIGCEFLLLTDRDYRMIAAGWRRLTSWIGSAWQRLREEGGRRLKA</sequence>
<evidence type="ECO:0000256" key="2">
    <source>
        <dbReference type="ARBA" id="ARBA00022692"/>
    </source>
</evidence>
<proteinExistence type="predicted"/>
<reference evidence="7 8" key="1">
    <citation type="submission" date="2016-10" db="EMBL/GenBank/DDBJ databases">
        <authorList>
            <person name="de Groot N.N."/>
        </authorList>
    </citation>
    <scope>NUCLEOTIDE SEQUENCE [LARGE SCALE GENOMIC DNA]</scope>
    <source>
        <strain evidence="7 8">DSM 46701</strain>
    </source>
</reference>
<comment type="subcellular location">
    <subcellularLocation>
        <location evidence="1">Endomembrane system</location>
        <topology evidence="1">Multi-pass membrane protein</topology>
    </subcellularLocation>
</comment>
<gene>
    <name evidence="7" type="ORF">SAMN05444955_103109</name>
</gene>
<keyword evidence="4 5" id="KW-0472">Membrane</keyword>
<keyword evidence="3 5" id="KW-1133">Transmembrane helix</keyword>
<accession>A0A1H8C6W0</accession>